<feature type="transmembrane region" description="Helical" evidence="1">
    <location>
        <begin position="46"/>
        <end position="66"/>
    </location>
</feature>
<evidence type="ECO:0000259" key="2">
    <source>
        <dbReference type="Pfam" id="PF00561"/>
    </source>
</evidence>
<accession>A0A0J7XXZ8</accession>
<dbReference type="EMBL" id="JACU01000004">
    <property type="protein sequence ID" value="KMS56536.1"/>
    <property type="molecule type" value="Genomic_DNA"/>
</dbReference>
<feature type="domain" description="AB hydrolase-1" evidence="2">
    <location>
        <begin position="103"/>
        <end position="340"/>
    </location>
</feature>
<dbReference type="InterPro" id="IPR050266">
    <property type="entry name" value="AB_hydrolase_sf"/>
</dbReference>
<dbReference type="InterPro" id="IPR029058">
    <property type="entry name" value="AB_hydrolase_fold"/>
</dbReference>
<dbReference type="Proteomes" id="UP000052268">
    <property type="component" value="Unassembled WGS sequence"/>
</dbReference>
<keyword evidence="4" id="KW-1185">Reference proteome</keyword>
<keyword evidence="3" id="KW-0378">Hydrolase</keyword>
<sequence length="363" mass="40450">MRRPAVQRSQLSENRFRGGRYRPAPLIHKGGTAMTVGRILKAAGGLLLAVVILLALVLLTMRLGWWNPSYESVKAAQATAPSTFEQVGTANLHIRDEGPRGGPVVIMLHSSMTNLREWDGWTDALKDKYRVIRFDWPPYGLSTDSAPSSGMPGVVALLEKLVEKKGLTRFALVGTSSGATVSTLYAAKYPEKVTALALSALPLKAPPPSDFSRVMWAMVWTHENFVPNYYPRFYYRRALSELYGRPERLTDATVDWYYQTNNLPGGFARVKEYYETNKKVVWAKGAGDDAAQVKAPILLQWGDVDPVLPKYLAADAVKQFSGTKVDVIHYPDLSHYPMLELPKETARDLRTWLDRTVPAGAPR</sequence>
<dbReference type="PATRIC" id="fig|1114963.3.peg.2154"/>
<keyword evidence="1" id="KW-0812">Transmembrane</keyword>
<dbReference type="GO" id="GO:0016787">
    <property type="term" value="F:hydrolase activity"/>
    <property type="evidence" value="ECO:0007669"/>
    <property type="project" value="UniProtKB-KW"/>
</dbReference>
<name>A0A0J7XXZ8_9SPHN</name>
<reference evidence="3 4" key="1">
    <citation type="journal article" date="2015" name="G3 (Bethesda)">
        <title>Insights into Ongoing Evolution of the Hexachlorocyclohexane Catabolic Pathway from Comparative Genomics of Ten Sphingomonadaceae Strains.</title>
        <authorList>
            <person name="Pearce S.L."/>
            <person name="Oakeshott J.G."/>
            <person name="Pandey G."/>
        </authorList>
    </citation>
    <scope>NUCLEOTIDE SEQUENCE [LARGE SCALE GENOMIC DNA]</scope>
    <source>
        <strain evidence="3 4">LL02</strain>
    </source>
</reference>
<dbReference type="SUPFAM" id="SSF53474">
    <property type="entry name" value="alpha/beta-Hydrolases"/>
    <property type="match status" value="1"/>
</dbReference>
<keyword evidence="1" id="KW-1133">Transmembrane helix</keyword>
<dbReference type="PANTHER" id="PTHR43798">
    <property type="entry name" value="MONOACYLGLYCEROL LIPASE"/>
    <property type="match status" value="1"/>
</dbReference>
<dbReference type="PANTHER" id="PTHR43798:SF33">
    <property type="entry name" value="HYDROLASE, PUTATIVE (AFU_ORTHOLOGUE AFUA_2G14860)-RELATED"/>
    <property type="match status" value="1"/>
</dbReference>
<protein>
    <submittedName>
        <fullName evidence="3">Alpha/beta hydrolase</fullName>
    </submittedName>
</protein>
<evidence type="ECO:0000313" key="3">
    <source>
        <dbReference type="EMBL" id="KMS56536.1"/>
    </source>
</evidence>
<organism evidence="3 4">
    <name type="scientific">Novosphingobium barchaimii LL02</name>
    <dbReference type="NCBI Taxonomy" id="1114963"/>
    <lineage>
        <taxon>Bacteria</taxon>
        <taxon>Pseudomonadati</taxon>
        <taxon>Pseudomonadota</taxon>
        <taxon>Alphaproteobacteria</taxon>
        <taxon>Sphingomonadales</taxon>
        <taxon>Sphingomonadaceae</taxon>
        <taxon>Novosphingobium</taxon>
    </lineage>
</organism>
<dbReference type="AlphaFoldDB" id="A0A0J7XXZ8"/>
<dbReference type="GO" id="GO:0016020">
    <property type="term" value="C:membrane"/>
    <property type="evidence" value="ECO:0007669"/>
    <property type="project" value="TreeGrafter"/>
</dbReference>
<comment type="caution">
    <text evidence="3">The sequence shown here is derived from an EMBL/GenBank/DDBJ whole genome shotgun (WGS) entry which is preliminary data.</text>
</comment>
<dbReference type="PRINTS" id="PR00111">
    <property type="entry name" value="ABHYDROLASE"/>
</dbReference>
<evidence type="ECO:0000313" key="4">
    <source>
        <dbReference type="Proteomes" id="UP000052268"/>
    </source>
</evidence>
<gene>
    <name evidence="3" type="ORF">V474_16600</name>
</gene>
<dbReference type="Pfam" id="PF00561">
    <property type="entry name" value="Abhydrolase_1"/>
    <property type="match status" value="1"/>
</dbReference>
<dbReference type="Gene3D" id="3.40.50.1820">
    <property type="entry name" value="alpha/beta hydrolase"/>
    <property type="match status" value="1"/>
</dbReference>
<keyword evidence="1" id="KW-0472">Membrane</keyword>
<dbReference type="InterPro" id="IPR000073">
    <property type="entry name" value="AB_hydrolase_1"/>
</dbReference>
<proteinExistence type="predicted"/>
<evidence type="ECO:0000256" key="1">
    <source>
        <dbReference type="SAM" id="Phobius"/>
    </source>
</evidence>